<name>A0A929PXY8_9SPHI</name>
<keyword evidence="2" id="KW-1185">Reference proteome</keyword>
<gene>
    <name evidence="1" type="ORF">IRJ16_13480</name>
</gene>
<dbReference type="Proteomes" id="UP000622475">
    <property type="component" value="Unassembled WGS sequence"/>
</dbReference>
<evidence type="ECO:0000313" key="2">
    <source>
        <dbReference type="Proteomes" id="UP000622475"/>
    </source>
</evidence>
<protein>
    <submittedName>
        <fullName evidence="1">Uncharacterized protein</fullName>
    </submittedName>
</protein>
<reference evidence="1" key="1">
    <citation type="submission" date="2020-10" db="EMBL/GenBank/DDBJ databases">
        <title>Mucilaginibacter mali sp. nov., isolated from rhizosphere soil of apple orchard.</title>
        <authorList>
            <person name="Lee J.-S."/>
            <person name="Kim H.S."/>
            <person name="Kim J.-S."/>
        </authorList>
    </citation>
    <scope>NUCLEOTIDE SEQUENCE</scope>
    <source>
        <strain evidence="1">KCTC 22746</strain>
    </source>
</reference>
<evidence type="ECO:0000313" key="1">
    <source>
        <dbReference type="EMBL" id="MBE9662900.1"/>
    </source>
</evidence>
<dbReference type="RefSeq" id="WP_194112140.1">
    <property type="nucleotide sequence ID" value="NZ_JADFFL010000005.1"/>
</dbReference>
<organism evidence="1 2">
    <name type="scientific">Mucilaginibacter myungsuensis</name>
    <dbReference type="NCBI Taxonomy" id="649104"/>
    <lineage>
        <taxon>Bacteria</taxon>
        <taxon>Pseudomonadati</taxon>
        <taxon>Bacteroidota</taxon>
        <taxon>Sphingobacteriia</taxon>
        <taxon>Sphingobacteriales</taxon>
        <taxon>Sphingobacteriaceae</taxon>
        <taxon>Mucilaginibacter</taxon>
    </lineage>
</organism>
<dbReference type="AlphaFoldDB" id="A0A929PXY8"/>
<dbReference type="EMBL" id="JADFFL010000005">
    <property type="protein sequence ID" value="MBE9662900.1"/>
    <property type="molecule type" value="Genomic_DNA"/>
</dbReference>
<accession>A0A929PXY8</accession>
<sequence length="117" mass="13835">MENSEDRFYKFRTLFETSDNKQMHDLLFERFDNTMPSGAFGVVRHEIRNCLIYGMFQAALTLTNHYMERFLKVALINSEVSVMMTEFQLFNDQRKAAIKKFGDKNLGEILHRLMIKA</sequence>
<proteinExistence type="predicted"/>
<comment type="caution">
    <text evidence="1">The sequence shown here is derived from an EMBL/GenBank/DDBJ whole genome shotgun (WGS) entry which is preliminary data.</text>
</comment>